<evidence type="ECO:0000313" key="1">
    <source>
        <dbReference type="EMBL" id="CAB4024319.1"/>
    </source>
</evidence>
<accession>A0A6S7KVH2</accession>
<dbReference type="AlphaFoldDB" id="A0A6S7KVH2"/>
<organism evidence="1 2">
    <name type="scientific">Paramuricea clavata</name>
    <name type="common">Red gorgonian</name>
    <name type="synonym">Violescent sea-whip</name>
    <dbReference type="NCBI Taxonomy" id="317549"/>
    <lineage>
        <taxon>Eukaryota</taxon>
        <taxon>Metazoa</taxon>
        <taxon>Cnidaria</taxon>
        <taxon>Anthozoa</taxon>
        <taxon>Octocorallia</taxon>
        <taxon>Malacalcyonacea</taxon>
        <taxon>Plexauridae</taxon>
        <taxon>Paramuricea</taxon>
    </lineage>
</organism>
<dbReference type="EMBL" id="CACRXK020012961">
    <property type="protein sequence ID" value="CAB4024319.1"/>
    <property type="molecule type" value="Genomic_DNA"/>
</dbReference>
<keyword evidence="2" id="KW-1185">Reference proteome</keyword>
<name>A0A6S7KVH2_PARCT</name>
<dbReference type="InterPro" id="IPR008042">
    <property type="entry name" value="Retrotrans_Pao"/>
</dbReference>
<dbReference type="PANTHER" id="PTHR47331:SF5">
    <property type="entry name" value="RIBONUCLEASE H"/>
    <property type="match status" value="1"/>
</dbReference>
<proteinExistence type="predicted"/>
<sequence length="308" mass="35385">MAGFEDFVQFVTKQADLATDPVYSEELMHDLDQRFEFEERSLSQRKDFLKIKTEQLRKVVTKQLHSFSDASRTGYGQTSYLRLVNENGQIHGSFVAGKARVTPQKTVSIPRLEFAAATVSEADMLKAEVDYEDVDFYWTDSEVVLGFINNESRRFHVYVANRTEDNWPQQRADHTAFDESNPEVKKVNARVVAVQEDNMFGRERVRNEGDTSAKESINVEDIRDAETVVIKWMQHEAFATDTELLQQMEADNDPKDREFIKKKKAAMKTSSVIHRLDPFLDNSGVLKSDNSGVERRLSRADMTEGIKR</sequence>
<dbReference type="Pfam" id="PF05380">
    <property type="entry name" value="Peptidase_A17"/>
    <property type="match status" value="1"/>
</dbReference>
<gene>
    <name evidence="1" type="ORF">PACLA_8A030572</name>
</gene>
<dbReference type="OrthoDB" id="5983431at2759"/>
<comment type="caution">
    <text evidence="1">The sequence shown here is derived from an EMBL/GenBank/DDBJ whole genome shotgun (WGS) entry which is preliminary data.</text>
</comment>
<protein>
    <submittedName>
        <fullName evidence="1">Uncharacterized protein</fullName>
    </submittedName>
</protein>
<dbReference type="PANTHER" id="PTHR47331">
    <property type="entry name" value="PHD-TYPE DOMAIN-CONTAINING PROTEIN"/>
    <property type="match status" value="1"/>
</dbReference>
<reference evidence="1" key="1">
    <citation type="submission" date="2020-04" db="EMBL/GenBank/DDBJ databases">
        <authorList>
            <person name="Alioto T."/>
            <person name="Alioto T."/>
            <person name="Gomez Garrido J."/>
        </authorList>
    </citation>
    <scope>NUCLEOTIDE SEQUENCE</scope>
    <source>
        <strain evidence="1">A484AB</strain>
    </source>
</reference>
<dbReference type="Proteomes" id="UP001152795">
    <property type="component" value="Unassembled WGS sequence"/>
</dbReference>
<evidence type="ECO:0000313" key="2">
    <source>
        <dbReference type="Proteomes" id="UP001152795"/>
    </source>
</evidence>